<keyword evidence="3" id="KW-1185">Reference proteome</keyword>
<evidence type="ECO:0000256" key="1">
    <source>
        <dbReference type="SAM" id="Phobius"/>
    </source>
</evidence>
<keyword evidence="1" id="KW-0812">Transmembrane</keyword>
<accession>A0ABP7HQR4</accession>
<dbReference type="Proteomes" id="UP001501009">
    <property type="component" value="Unassembled WGS sequence"/>
</dbReference>
<comment type="caution">
    <text evidence="2">The sequence shown here is derived from an EMBL/GenBank/DDBJ whole genome shotgun (WGS) entry which is preliminary data.</text>
</comment>
<protein>
    <submittedName>
        <fullName evidence="2">Uncharacterized protein</fullName>
    </submittedName>
</protein>
<dbReference type="EMBL" id="BAABDE010000016">
    <property type="protein sequence ID" value="GAA3797250.1"/>
    <property type="molecule type" value="Genomic_DNA"/>
</dbReference>
<evidence type="ECO:0000313" key="3">
    <source>
        <dbReference type="Proteomes" id="UP001501009"/>
    </source>
</evidence>
<keyword evidence="1" id="KW-1133">Transmembrane helix</keyword>
<sequence>MWLDSVDWWSRHSYVLNIFSGLTGVCFGVPFALVGLDYLIKNQEEHREAERVRARAVVAASVFVESLLDVFNGLTLDEVSDRVRALLSEALAIKMMRGNDPGRKDREGDLRVAFNELLPAPGGRPHGTWSSFPRHSNEAQNMRLWRVGVQKSWRRLDGVRAEMADAWIDKATETAADQAVEDLLTGGRSPWKAHHEGEGAEAMRNFLRDLKALCEAAEALEAHTR</sequence>
<keyword evidence="1" id="KW-0472">Membrane</keyword>
<evidence type="ECO:0000313" key="2">
    <source>
        <dbReference type="EMBL" id="GAA3797250.1"/>
    </source>
</evidence>
<gene>
    <name evidence="2" type="ORF">GCM10022403_033960</name>
</gene>
<feature type="transmembrane region" description="Helical" evidence="1">
    <location>
        <begin position="14"/>
        <end position="40"/>
    </location>
</feature>
<name>A0ABP7HQR4_9ACTN</name>
<organism evidence="2 3">
    <name type="scientific">Streptomyces coacervatus</name>
    <dbReference type="NCBI Taxonomy" id="647381"/>
    <lineage>
        <taxon>Bacteria</taxon>
        <taxon>Bacillati</taxon>
        <taxon>Actinomycetota</taxon>
        <taxon>Actinomycetes</taxon>
        <taxon>Kitasatosporales</taxon>
        <taxon>Streptomycetaceae</taxon>
        <taxon>Streptomyces</taxon>
    </lineage>
</organism>
<reference evidence="3" key="1">
    <citation type="journal article" date="2019" name="Int. J. Syst. Evol. Microbiol.">
        <title>The Global Catalogue of Microorganisms (GCM) 10K type strain sequencing project: providing services to taxonomists for standard genome sequencing and annotation.</title>
        <authorList>
            <consortium name="The Broad Institute Genomics Platform"/>
            <consortium name="The Broad Institute Genome Sequencing Center for Infectious Disease"/>
            <person name="Wu L."/>
            <person name="Ma J."/>
        </authorList>
    </citation>
    <scope>NUCLEOTIDE SEQUENCE [LARGE SCALE GENOMIC DNA]</scope>
    <source>
        <strain evidence="3">JCM 17138</strain>
    </source>
</reference>
<proteinExistence type="predicted"/>